<dbReference type="EMBL" id="VHIF01000001">
    <property type="protein sequence ID" value="TQO39104.1"/>
    <property type="molecule type" value="Genomic_DNA"/>
</dbReference>
<accession>A0ABY3AF53</accession>
<comment type="caution">
    <text evidence="4">The sequence shown here is derived from an EMBL/GenBank/DDBJ whole genome shotgun (WGS) entry which is preliminary data.</text>
</comment>
<dbReference type="InterPro" id="IPR051803">
    <property type="entry name" value="TA_system_RelE-like_toxin"/>
</dbReference>
<organism evidence="4 5">
    <name type="scientific">Arenibacter algicola</name>
    <dbReference type="NCBI Taxonomy" id="616991"/>
    <lineage>
        <taxon>Bacteria</taxon>
        <taxon>Pseudomonadati</taxon>
        <taxon>Bacteroidota</taxon>
        <taxon>Flavobacteriia</taxon>
        <taxon>Flavobacteriales</taxon>
        <taxon>Flavobacteriaceae</taxon>
        <taxon>Arenibacter</taxon>
    </lineage>
</organism>
<dbReference type="PIRSF" id="PIRSF029218">
    <property type="entry name" value="ParE"/>
    <property type="match status" value="1"/>
</dbReference>
<dbReference type="Pfam" id="PF05016">
    <property type="entry name" value="ParE_toxin"/>
    <property type="match status" value="1"/>
</dbReference>
<evidence type="ECO:0000256" key="1">
    <source>
        <dbReference type="ARBA" id="ARBA00006226"/>
    </source>
</evidence>
<dbReference type="InterPro" id="IPR007712">
    <property type="entry name" value="RelE/ParE_toxin"/>
</dbReference>
<sequence>MSKYVLSQEAENDIEEIFEFGEYNFGKAQAISYLIQMEEHFVLLAENPGIGKKRNEIKEGLFSLPYVSHIVFYRILENNIRIVRVLNGGRDLVRFL</sequence>
<comment type="similarity">
    <text evidence="1 3">Belongs to the RelE toxin family.</text>
</comment>
<dbReference type="InterPro" id="IPR028344">
    <property type="entry name" value="ParE1/4"/>
</dbReference>
<keyword evidence="5" id="KW-1185">Reference proteome</keyword>
<name>A0ABY3AF53_9FLAO</name>
<gene>
    <name evidence="4" type="ORF">GQ41_3773</name>
</gene>
<dbReference type="Proteomes" id="UP000315363">
    <property type="component" value="Unassembled WGS sequence"/>
</dbReference>
<reference evidence="4 5" key="1">
    <citation type="submission" date="2019-06" db="EMBL/GenBank/DDBJ databases">
        <title>A large-scale integrated study on North Sea by COGITO (Coastal Microbe Genomic &amp; Taxonomic Observatory).</title>
        <authorList>
            <person name="Teeling H."/>
        </authorList>
    </citation>
    <scope>NUCLEOTIDE SEQUENCE [LARGE SCALE GENOMIC DNA]</scope>
    <source>
        <strain evidence="4 5">MAR_2009_79</strain>
    </source>
</reference>
<evidence type="ECO:0000256" key="3">
    <source>
        <dbReference type="PIRNR" id="PIRNR029218"/>
    </source>
</evidence>
<dbReference type="InterPro" id="IPR035093">
    <property type="entry name" value="RelE/ParE_toxin_dom_sf"/>
</dbReference>
<evidence type="ECO:0000313" key="5">
    <source>
        <dbReference type="Proteomes" id="UP000315363"/>
    </source>
</evidence>
<dbReference type="Gene3D" id="3.30.2310.20">
    <property type="entry name" value="RelE-like"/>
    <property type="match status" value="1"/>
</dbReference>
<dbReference type="PANTHER" id="PTHR33755">
    <property type="entry name" value="TOXIN PARE1-RELATED"/>
    <property type="match status" value="1"/>
</dbReference>
<dbReference type="PANTHER" id="PTHR33755:SF9">
    <property type="entry name" value="TOXIN PARE1"/>
    <property type="match status" value="1"/>
</dbReference>
<dbReference type="RefSeq" id="WP_142190507.1">
    <property type="nucleotide sequence ID" value="NZ_VHIF01000001.1"/>
</dbReference>
<keyword evidence="2" id="KW-1277">Toxin-antitoxin system</keyword>
<proteinExistence type="inferred from homology"/>
<evidence type="ECO:0000256" key="2">
    <source>
        <dbReference type="ARBA" id="ARBA00022649"/>
    </source>
</evidence>
<evidence type="ECO:0000313" key="4">
    <source>
        <dbReference type="EMBL" id="TQO39104.1"/>
    </source>
</evidence>
<protein>
    <recommendedName>
        <fullName evidence="3">Toxin</fullName>
    </recommendedName>
</protein>